<keyword evidence="2" id="KW-1185">Reference proteome</keyword>
<dbReference type="AlphaFoldDB" id="A0A0R1UY47"/>
<evidence type="ECO:0000313" key="2">
    <source>
        <dbReference type="Proteomes" id="UP000051580"/>
    </source>
</evidence>
<dbReference type="EMBL" id="AZFS01000006">
    <property type="protein sequence ID" value="KRL98208.1"/>
    <property type="molecule type" value="Genomic_DNA"/>
</dbReference>
<organism evidence="1 2">
    <name type="scientific">Levilactobacillus hammesii DSM 16381</name>
    <dbReference type="NCBI Taxonomy" id="1423753"/>
    <lineage>
        <taxon>Bacteria</taxon>
        <taxon>Bacillati</taxon>
        <taxon>Bacillota</taxon>
        <taxon>Bacilli</taxon>
        <taxon>Lactobacillales</taxon>
        <taxon>Lactobacillaceae</taxon>
        <taxon>Levilactobacillus</taxon>
    </lineage>
</organism>
<dbReference type="OrthoDB" id="2295567at2"/>
<sequence length="313" mass="36414">MNKRERKLVKRLRSSKTNNTTIEELGLPSEVPLFIKFVERKYLSGFLRKGELHFGRLSDYRGMALPGVYSNINTTIGDLDEDVLRREFGENSELEIDKLKTKLTHGEYGTFRAVLHPNAAAFCFTAIPRRFLYSIGNNTFKIDTGLINRLLQSFPPDKTVPVVLTGIGYIWEMVKIKSRGVGSARGPVLYIDDQNEAFDIVQNRMRKNIDLKDIVPFTKRRRYEEQYEYRFLVEESKVLDSNGNLYIGSLKKHAHRVQSLNNIYVQVNVEITKKSQLDIYKMLKYHFLYDMALIEFKTQCERGSYTIKIDVEE</sequence>
<proteinExistence type="predicted"/>
<comment type="caution">
    <text evidence="1">The sequence shown here is derived from an EMBL/GenBank/DDBJ whole genome shotgun (WGS) entry which is preliminary data.</text>
</comment>
<evidence type="ECO:0000313" key="1">
    <source>
        <dbReference type="EMBL" id="KRL98208.1"/>
    </source>
</evidence>
<reference evidence="1 2" key="1">
    <citation type="journal article" date="2015" name="Genome Announc.">
        <title>Expanding the biotechnology potential of lactobacilli through comparative genomics of 213 strains and associated genera.</title>
        <authorList>
            <person name="Sun Z."/>
            <person name="Harris H.M."/>
            <person name="McCann A."/>
            <person name="Guo C."/>
            <person name="Argimon S."/>
            <person name="Zhang W."/>
            <person name="Yang X."/>
            <person name="Jeffery I.B."/>
            <person name="Cooney J.C."/>
            <person name="Kagawa T.F."/>
            <person name="Liu W."/>
            <person name="Song Y."/>
            <person name="Salvetti E."/>
            <person name="Wrobel A."/>
            <person name="Rasinkangas P."/>
            <person name="Parkhill J."/>
            <person name="Rea M.C."/>
            <person name="O'Sullivan O."/>
            <person name="Ritari J."/>
            <person name="Douillard F.P."/>
            <person name="Paul Ross R."/>
            <person name="Yang R."/>
            <person name="Briner A.E."/>
            <person name="Felis G.E."/>
            <person name="de Vos W.M."/>
            <person name="Barrangou R."/>
            <person name="Klaenhammer T.R."/>
            <person name="Caufield P.W."/>
            <person name="Cui Y."/>
            <person name="Zhang H."/>
            <person name="O'Toole P.W."/>
        </authorList>
    </citation>
    <scope>NUCLEOTIDE SEQUENCE [LARGE SCALE GENOMIC DNA]</scope>
    <source>
        <strain evidence="1 2">DSM 16381</strain>
    </source>
</reference>
<dbReference type="Proteomes" id="UP000051580">
    <property type="component" value="Unassembled WGS sequence"/>
</dbReference>
<dbReference type="RefSeq" id="WP_057731316.1">
    <property type="nucleotide sequence ID" value="NZ_AZFS01000006.1"/>
</dbReference>
<protein>
    <submittedName>
        <fullName evidence="1">Uncharacterized protein</fullName>
    </submittedName>
</protein>
<name>A0A0R1UY47_9LACO</name>
<dbReference type="PATRIC" id="fig|1423753.3.peg.7"/>
<gene>
    <name evidence="1" type="ORF">FD28_GL000006</name>
</gene>
<accession>A0A0R1UY47</accession>